<dbReference type="GO" id="GO:0000155">
    <property type="term" value="F:phosphorelay sensor kinase activity"/>
    <property type="evidence" value="ECO:0007669"/>
    <property type="project" value="InterPro"/>
</dbReference>
<comment type="catalytic activity">
    <reaction evidence="1">
        <text>ATP + protein L-histidine = ADP + protein N-phospho-L-histidine.</text>
        <dbReference type="EC" id="2.7.13.3"/>
    </reaction>
</comment>
<keyword evidence="11" id="KW-0902">Two-component regulatory system</keyword>
<evidence type="ECO:0000256" key="1">
    <source>
        <dbReference type="ARBA" id="ARBA00000085"/>
    </source>
</evidence>
<dbReference type="CDD" id="cd00130">
    <property type="entry name" value="PAS"/>
    <property type="match status" value="2"/>
</dbReference>
<dbReference type="EMBL" id="FUYR01000002">
    <property type="protein sequence ID" value="SKB76117.1"/>
    <property type="molecule type" value="Genomic_DNA"/>
</dbReference>
<dbReference type="PROSITE" id="PS50112">
    <property type="entry name" value="PAS"/>
    <property type="match status" value="1"/>
</dbReference>
<evidence type="ECO:0000256" key="3">
    <source>
        <dbReference type="ARBA" id="ARBA00012438"/>
    </source>
</evidence>
<dbReference type="CDD" id="cd00082">
    <property type="entry name" value="HisKA"/>
    <property type="match status" value="1"/>
</dbReference>
<accession>A0A1T5DWR3</accession>
<dbReference type="PANTHER" id="PTHR42878:SF7">
    <property type="entry name" value="SENSOR HISTIDINE KINASE GLRK"/>
    <property type="match status" value="1"/>
</dbReference>
<reference evidence="18" key="1">
    <citation type="submission" date="2017-02" db="EMBL/GenBank/DDBJ databases">
        <authorList>
            <person name="Varghese N."/>
            <person name="Submissions S."/>
        </authorList>
    </citation>
    <scope>NUCLEOTIDE SEQUENCE [LARGE SCALE GENOMIC DNA]</scope>
    <source>
        <strain evidence="18">DSM 22385</strain>
    </source>
</reference>
<keyword evidence="9" id="KW-0067">ATP-binding</keyword>
<name>A0A1T5DWR3_9SPHI</name>
<dbReference type="NCBIfam" id="TIGR00229">
    <property type="entry name" value="sensory_box"/>
    <property type="match status" value="2"/>
</dbReference>
<comment type="subcellular location">
    <subcellularLocation>
        <location evidence="2">Membrane</location>
        <topology evidence="2">Multi-pass membrane protein</topology>
    </subcellularLocation>
</comment>
<evidence type="ECO:0000256" key="8">
    <source>
        <dbReference type="ARBA" id="ARBA00022777"/>
    </source>
</evidence>
<keyword evidence="10" id="KW-1133">Transmembrane helix</keyword>
<dbReference type="InterPro" id="IPR036097">
    <property type="entry name" value="HisK_dim/P_sf"/>
</dbReference>
<feature type="domain" description="Histidine kinase" evidence="14">
    <location>
        <begin position="358"/>
        <end position="572"/>
    </location>
</feature>
<dbReference type="SUPFAM" id="SSF47384">
    <property type="entry name" value="Homodimeric domain of signal transducing histidine kinase"/>
    <property type="match status" value="1"/>
</dbReference>
<dbReference type="InterPro" id="IPR004358">
    <property type="entry name" value="Sig_transdc_His_kin-like_C"/>
</dbReference>
<dbReference type="Gene3D" id="3.30.450.20">
    <property type="entry name" value="PAS domain"/>
    <property type="match status" value="2"/>
</dbReference>
<evidence type="ECO:0000259" key="14">
    <source>
        <dbReference type="PROSITE" id="PS50109"/>
    </source>
</evidence>
<dbReference type="GO" id="GO:0005524">
    <property type="term" value="F:ATP binding"/>
    <property type="evidence" value="ECO:0007669"/>
    <property type="project" value="UniProtKB-KW"/>
</dbReference>
<evidence type="ECO:0000256" key="11">
    <source>
        <dbReference type="ARBA" id="ARBA00023012"/>
    </source>
</evidence>
<dbReference type="FunFam" id="3.30.565.10:FF:000006">
    <property type="entry name" value="Sensor histidine kinase WalK"/>
    <property type="match status" value="1"/>
</dbReference>
<keyword evidence="8" id="KW-0418">Kinase</keyword>
<evidence type="ECO:0000313" key="18">
    <source>
        <dbReference type="Proteomes" id="UP000189981"/>
    </source>
</evidence>
<dbReference type="InterPro" id="IPR000700">
    <property type="entry name" value="PAS-assoc_C"/>
</dbReference>
<evidence type="ECO:0000256" key="2">
    <source>
        <dbReference type="ARBA" id="ARBA00004141"/>
    </source>
</evidence>
<dbReference type="InterPro" id="IPR036890">
    <property type="entry name" value="HATPase_C_sf"/>
</dbReference>
<dbReference type="Pfam" id="PF02518">
    <property type="entry name" value="HATPase_c"/>
    <property type="match status" value="1"/>
</dbReference>
<dbReference type="Gene3D" id="3.30.565.10">
    <property type="entry name" value="Histidine kinase-like ATPase, C-terminal domain"/>
    <property type="match status" value="1"/>
</dbReference>
<dbReference type="PANTHER" id="PTHR42878">
    <property type="entry name" value="TWO-COMPONENT HISTIDINE KINASE"/>
    <property type="match status" value="1"/>
</dbReference>
<dbReference type="AlphaFoldDB" id="A0A1T5DWR3"/>
<dbReference type="SUPFAM" id="SSF55785">
    <property type="entry name" value="PYP-like sensor domain (PAS domain)"/>
    <property type="match status" value="2"/>
</dbReference>
<dbReference type="Proteomes" id="UP000189981">
    <property type="component" value="Unassembled WGS sequence"/>
</dbReference>
<protein>
    <recommendedName>
        <fullName evidence="3">histidine kinase</fullName>
        <ecNumber evidence="3">2.7.13.3</ecNumber>
    </recommendedName>
</protein>
<dbReference type="InterPro" id="IPR000014">
    <property type="entry name" value="PAS"/>
</dbReference>
<dbReference type="Pfam" id="PF00512">
    <property type="entry name" value="HisKA"/>
    <property type="match status" value="1"/>
</dbReference>
<evidence type="ECO:0000256" key="6">
    <source>
        <dbReference type="ARBA" id="ARBA00022692"/>
    </source>
</evidence>
<dbReference type="EC" id="2.7.13.3" evidence="3"/>
<dbReference type="Gene3D" id="1.10.287.130">
    <property type="match status" value="1"/>
</dbReference>
<organism evidence="17 18">
    <name type="scientific">Daejeonella lutea</name>
    <dbReference type="NCBI Taxonomy" id="572036"/>
    <lineage>
        <taxon>Bacteria</taxon>
        <taxon>Pseudomonadati</taxon>
        <taxon>Bacteroidota</taxon>
        <taxon>Sphingobacteriia</taxon>
        <taxon>Sphingobacteriales</taxon>
        <taxon>Sphingobacteriaceae</taxon>
        <taxon>Daejeonella</taxon>
    </lineage>
</organism>
<gene>
    <name evidence="17" type="ORF">SAMN05661099_2680</name>
</gene>
<evidence type="ECO:0000256" key="10">
    <source>
        <dbReference type="ARBA" id="ARBA00022989"/>
    </source>
</evidence>
<dbReference type="InterPro" id="IPR005467">
    <property type="entry name" value="His_kinase_dom"/>
</dbReference>
<evidence type="ECO:0000256" key="7">
    <source>
        <dbReference type="ARBA" id="ARBA00022741"/>
    </source>
</evidence>
<evidence type="ECO:0000313" key="17">
    <source>
        <dbReference type="EMBL" id="SKB76117.1"/>
    </source>
</evidence>
<evidence type="ECO:0000256" key="12">
    <source>
        <dbReference type="ARBA" id="ARBA00023136"/>
    </source>
</evidence>
<dbReference type="InterPro" id="IPR003661">
    <property type="entry name" value="HisK_dim/P_dom"/>
</dbReference>
<dbReference type="RefSeq" id="WP_079703160.1">
    <property type="nucleotide sequence ID" value="NZ_FUYR01000002.1"/>
</dbReference>
<dbReference type="Pfam" id="PF13426">
    <property type="entry name" value="PAS_9"/>
    <property type="match status" value="2"/>
</dbReference>
<evidence type="ECO:0000256" key="9">
    <source>
        <dbReference type="ARBA" id="ARBA00022840"/>
    </source>
</evidence>
<dbReference type="SMART" id="SM00387">
    <property type="entry name" value="HATPase_c"/>
    <property type="match status" value="1"/>
</dbReference>
<dbReference type="GO" id="GO:0030295">
    <property type="term" value="F:protein kinase activator activity"/>
    <property type="evidence" value="ECO:0007669"/>
    <property type="project" value="TreeGrafter"/>
</dbReference>
<dbReference type="GO" id="GO:0007234">
    <property type="term" value="P:osmosensory signaling via phosphorelay pathway"/>
    <property type="evidence" value="ECO:0007669"/>
    <property type="project" value="TreeGrafter"/>
</dbReference>
<dbReference type="CDD" id="cd00075">
    <property type="entry name" value="HATPase"/>
    <property type="match status" value="1"/>
</dbReference>
<dbReference type="SUPFAM" id="SSF55874">
    <property type="entry name" value="ATPase domain of HSP90 chaperone/DNA topoisomerase II/histidine kinase"/>
    <property type="match status" value="1"/>
</dbReference>
<dbReference type="InterPro" id="IPR035965">
    <property type="entry name" value="PAS-like_dom_sf"/>
</dbReference>
<dbReference type="PROSITE" id="PS50113">
    <property type="entry name" value="PAC"/>
    <property type="match status" value="1"/>
</dbReference>
<dbReference type="PRINTS" id="PR00344">
    <property type="entry name" value="BCTRLSENSOR"/>
</dbReference>
<keyword evidence="4" id="KW-0597">Phosphoprotein</keyword>
<feature type="coiled-coil region" evidence="13">
    <location>
        <begin position="166"/>
        <end position="200"/>
    </location>
</feature>
<keyword evidence="12" id="KW-0472">Membrane</keyword>
<evidence type="ECO:0000256" key="13">
    <source>
        <dbReference type="SAM" id="Coils"/>
    </source>
</evidence>
<dbReference type="OrthoDB" id="9813151at2"/>
<feature type="domain" description="PAC" evidence="16">
    <location>
        <begin position="302"/>
        <end position="354"/>
    </location>
</feature>
<evidence type="ECO:0000259" key="15">
    <source>
        <dbReference type="PROSITE" id="PS50112"/>
    </source>
</evidence>
<keyword evidence="18" id="KW-1185">Reference proteome</keyword>
<dbReference type="SMART" id="SM00091">
    <property type="entry name" value="PAS"/>
    <property type="match status" value="2"/>
</dbReference>
<dbReference type="PROSITE" id="PS50109">
    <property type="entry name" value="HIS_KIN"/>
    <property type="match status" value="1"/>
</dbReference>
<dbReference type="InterPro" id="IPR050351">
    <property type="entry name" value="BphY/WalK/GraS-like"/>
</dbReference>
<feature type="domain" description="PAS" evidence="15">
    <location>
        <begin position="222"/>
        <end position="266"/>
    </location>
</feature>
<dbReference type="SMART" id="SM00388">
    <property type="entry name" value="HisKA"/>
    <property type="match status" value="1"/>
</dbReference>
<keyword evidence="13" id="KW-0175">Coiled coil</keyword>
<keyword evidence="7" id="KW-0547">Nucleotide-binding</keyword>
<evidence type="ECO:0000256" key="5">
    <source>
        <dbReference type="ARBA" id="ARBA00022679"/>
    </source>
</evidence>
<evidence type="ECO:0000256" key="4">
    <source>
        <dbReference type="ARBA" id="ARBA00022553"/>
    </source>
</evidence>
<dbReference type="InterPro" id="IPR003594">
    <property type="entry name" value="HATPase_dom"/>
</dbReference>
<evidence type="ECO:0000259" key="16">
    <source>
        <dbReference type="PROSITE" id="PS50113"/>
    </source>
</evidence>
<dbReference type="GO" id="GO:0016020">
    <property type="term" value="C:membrane"/>
    <property type="evidence" value="ECO:0007669"/>
    <property type="project" value="UniProtKB-SubCell"/>
</dbReference>
<sequence>MENSSHIKLLAELNELRIQLEESNDTIEAIRSGEIDALVVKDKEGHQIFTLKSADHTYRIFIEQMTEGAVTLNQSNTILYSNSQFAKMIDIPLEKVIGQPFEKFLPQQYQGSFKFLISKAWNENVKGELKLKSRNGLNPPVLLSLKTLELDEGSSMSIILTDLSSQKETQQLLRQKNLQLEDAQKIAQELNANLENTVKERTKELEITIVKKTRAEDDLRANQDRLTRILETMAEGVVIVDVSGNLTYANPMAQKIFFINNQESLSSIYGTDKWQNLKVSGEPLTHKDHPLALMLSTEKEVYDHEIAIQPINGERFYISVNAAPIRDQNGTLTGGVVTFMDVTNRRKISQQKDEFISVASHELKTPLTSLKASMQILTRLMQSNKTSDKIPEFVEKANKNLSKVLYLTEDLMNVSKIQHGQLPLNKTRFNLTKLISDCCSHVKADDSYNFIIEGEKGVEILADFQRIDQVVVNLVNNAIKYAPESKTIRLDISRQDGVAKVSVQDFGIGISPEKLPHLFDRYYRVDPSGIQFSGLGLGLYISAEIIERHGGKIGVDSVEGEGSTFWFTLPTE</sequence>
<proteinExistence type="predicted"/>
<keyword evidence="6" id="KW-0812">Transmembrane</keyword>
<dbReference type="STRING" id="572036.SAMN05661099_2680"/>
<keyword evidence="5" id="KW-0808">Transferase</keyword>
<dbReference type="GO" id="GO:0000156">
    <property type="term" value="F:phosphorelay response regulator activity"/>
    <property type="evidence" value="ECO:0007669"/>
    <property type="project" value="TreeGrafter"/>
</dbReference>
<feature type="coiled-coil region" evidence="13">
    <location>
        <begin position="6"/>
        <end position="33"/>
    </location>
</feature>